<dbReference type="PROSITE" id="PS51782">
    <property type="entry name" value="LYSM"/>
    <property type="match status" value="1"/>
</dbReference>
<dbReference type="STRING" id="560819.SAMN05428998_11734"/>
<dbReference type="Gene3D" id="3.10.350.10">
    <property type="entry name" value="LysM domain"/>
    <property type="match status" value="1"/>
</dbReference>
<accession>A0A1Y6CCW7</accession>
<evidence type="ECO:0000256" key="1">
    <source>
        <dbReference type="ARBA" id="ARBA00022729"/>
    </source>
</evidence>
<dbReference type="SUPFAM" id="SSF54106">
    <property type="entry name" value="LysM domain"/>
    <property type="match status" value="1"/>
</dbReference>
<evidence type="ECO:0000259" key="3">
    <source>
        <dbReference type="PROSITE" id="PS51782"/>
    </source>
</evidence>
<evidence type="ECO:0000313" key="4">
    <source>
        <dbReference type="EMBL" id="SMF47999.1"/>
    </source>
</evidence>
<dbReference type="Pfam" id="PF01476">
    <property type="entry name" value="LysM"/>
    <property type="match status" value="1"/>
</dbReference>
<dbReference type="RefSeq" id="WP_159460263.1">
    <property type="nucleotide sequence ID" value="NZ_FWZX01000017.1"/>
</dbReference>
<dbReference type="Proteomes" id="UP000192917">
    <property type="component" value="Unassembled WGS sequence"/>
</dbReference>
<name>A0A1Y6CCW7_9PROT</name>
<protein>
    <submittedName>
        <fullName evidence="4">TIGR02594 family protein</fullName>
    </submittedName>
</protein>
<gene>
    <name evidence="4" type="ORF">SAMN05428998_11734</name>
</gene>
<dbReference type="AlphaFoldDB" id="A0A1Y6CCW7"/>
<dbReference type="InterPro" id="IPR036779">
    <property type="entry name" value="LysM_dom_sf"/>
</dbReference>
<dbReference type="InterPro" id="IPR007921">
    <property type="entry name" value="CHAP_dom"/>
</dbReference>
<keyword evidence="5" id="KW-1185">Reference proteome</keyword>
<evidence type="ECO:0000256" key="2">
    <source>
        <dbReference type="ARBA" id="ARBA00022801"/>
    </source>
</evidence>
<dbReference type="InterPro" id="IPR013423">
    <property type="entry name" value="CHP02594"/>
</dbReference>
<dbReference type="InterPro" id="IPR018392">
    <property type="entry name" value="LysM"/>
</dbReference>
<evidence type="ECO:0000313" key="5">
    <source>
        <dbReference type="Proteomes" id="UP000192917"/>
    </source>
</evidence>
<reference evidence="4 5" key="1">
    <citation type="submission" date="2017-04" db="EMBL/GenBank/DDBJ databases">
        <authorList>
            <person name="Afonso C.L."/>
            <person name="Miller P.J."/>
            <person name="Scott M.A."/>
            <person name="Spackman E."/>
            <person name="Goraichik I."/>
            <person name="Dimitrov K.M."/>
            <person name="Suarez D.L."/>
            <person name="Swayne D.E."/>
        </authorList>
    </citation>
    <scope>NUCLEOTIDE SEQUENCE [LARGE SCALE GENOMIC DNA]</scope>
    <source>
        <strain evidence="4 5">USBA 355</strain>
    </source>
</reference>
<dbReference type="Pfam" id="PF05257">
    <property type="entry name" value="CHAP"/>
    <property type="match status" value="1"/>
</dbReference>
<sequence length="203" mass="22126">MAVYVVRAGDTLGGLASRLGTTVEAIMALNGHIANPRAVRVGMPLNLPDAGRPVPPLAERPAGEAPWLEIARREMESAARELPDERHNPRIIEYEQSTALRATDDETPWCSAFANWCLLQAGLAGSGSAAARSWLGWGEPLDEPRRGCIVVLSRGEPWQGHVGFLDQCDESRFHLLGANQGDRVSVRGFNRCRLLGLRWPKGA</sequence>
<dbReference type="InterPro" id="IPR038765">
    <property type="entry name" value="Papain-like_cys_pep_sf"/>
</dbReference>
<dbReference type="EMBL" id="FWZX01000017">
    <property type="protein sequence ID" value="SMF47999.1"/>
    <property type="molecule type" value="Genomic_DNA"/>
</dbReference>
<dbReference type="CDD" id="cd00118">
    <property type="entry name" value="LysM"/>
    <property type="match status" value="1"/>
</dbReference>
<dbReference type="SMART" id="SM00257">
    <property type="entry name" value="LysM"/>
    <property type="match status" value="1"/>
</dbReference>
<dbReference type="NCBIfam" id="TIGR02594">
    <property type="entry name" value="TIGR02594 family protein"/>
    <property type="match status" value="1"/>
</dbReference>
<keyword evidence="2" id="KW-0378">Hydrolase</keyword>
<dbReference type="GO" id="GO:0016787">
    <property type="term" value="F:hydrolase activity"/>
    <property type="evidence" value="ECO:0007669"/>
    <property type="project" value="UniProtKB-KW"/>
</dbReference>
<proteinExistence type="predicted"/>
<keyword evidence="1" id="KW-0732">Signal</keyword>
<feature type="domain" description="LysM" evidence="3">
    <location>
        <begin position="2"/>
        <end position="47"/>
    </location>
</feature>
<organism evidence="4 5">
    <name type="scientific">Tistlia consotensis USBA 355</name>
    <dbReference type="NCBI Taxonomy" id="560819"/>
    <lineage>
        <taxon>Bacteria</taxon>
        <taxon>Pseudomonadati</taxon>
        <taxon>Pseudomonadota</taxon>
        <taxon>Alphaproteobacteria</taxon>
        <taxon>Rhodospirillales</taxon>
        <taxon>Rhodovibrionaceae</taxon>
        <taxon>Tistlia</taxon>
    </lineage>
</organism>
<dbReference type="SUPFAM" id="SSF54001">
    <property type="entry name" value="Cysteine proteinases"/>
    <property type="match status" value="1"/>
</dbReference>